<dbReference type="Proteomes" id="UP000245283">
    <property type="component" value="Unassembled WGS sequence"/>
</dbReference>
<gene>
    <name evidence="2" type="ORF">DD236_08950</name>
</gene>
<dbReference type="OrthoDB" id="5240834at2"/>
<keyword evidence="1" id="KW-1133">Transmembrane helix</keyword>
<keyword evidence="1" id="KW-0472">Membrane</keyword>
<organism evidence="2 3">
    <name type="scientific">Ancrocorticia populi</name>
    <dbReference type="NCBI Taxonomy" id="2175228"/>
    <lineage>
        <taxon>Bacteria</taxon>
        <taxon>Bacillati</taxon>
        <taxon>Actinomycetota</taxon>
        <taxon>Actinomycetes</taxon>
        <taxon>Actinomycetales</taxon>
        <taxon>Actinomycetaceae</taxon>
        <taxon>Ancrocorticia</taxon>
    </lineage>
</organism>
<comment type="caution">
    <text evidence="2">The sequence shown here is derived from an EMBL/GenBank/DDBJ whole genome shotgun (WGS) entry which is preliminary data.</text>
</comment>
<dbReference type="EMBL" id="QETB01000004">
    <property type="protein sequence ID" value="PWF26186.1"/>
    <property type="molecule type" value="Genomic_DNA"/>
</dbReference>
<proteinExistence type="predicted"/>
<feature type="transmembrane region" description="Helical" evidence="1">
    <location>
        <begin position="193"/>
        <end position="213"/>
    </location>
</feature>
<evidence type="ECO:0000256" key="1">
    <source>
        <dbReference type="SAM" id="Phobius"/>
    </source>
</evidence>
<keyword evidence="3" id="KW-1185">Reference proteome</keyword>
<feature type="transmembrane region" description="Helical" evidence="1">
    <location>
        <begin position="353"/>
        <end position="372"/>
    </location>
</feature>
<name>A0A2V1K9Z6_9ACTO</name>
<protein>
    <recommendedName>
        <fullName evidence="4">DUF2079 domain-containing protein</fullName>
    </recommendedName>
</protein>
<reference evidence="3" key="1">
    <citation type="submission" date="2018-05" db="EMBL/GenBank/DDBJ databases">
        <authorList>
            <person name="Li Y."/>
        </authorList>
    </citation>
    <scope>NUCLEOTIDE SEQUENCE [LARGE SCALE GENOMIC DNA]</scope>
    <source>
        <strain evidence="3">sk1b4</strain>
    </source>
</reference>
<feature type="transmembrane region" description="Helical" evidence="1">
    <location>
        <begin position="24"/>
        <end position="44"/>
    </location>
</feature>
<feature type="transmembrane region" description="Helical" evidence="1">
    <location>
        <begin position="89"/>
        <end position="109"/>
    </location>
</feature>
<evidence type="ECO:0008006" key="4">
    <source>
        <dbReference type="Google" id="ProtNLM"/>
    </source>
</evidence>
<evidence type="ECO:0000313" key="2">
    <source>
        <dbReference type="EMBL" id="PWF26186.1"/>
    </source>
</evidence>
<sequence length="478" mass="52694">MDQDSDRLVRPTALPEKEHRVKRIPWIIAALAAALYCSFSVTQWNGFISPSWDLGIFTQLANQYAHFNAPIVDIKGPGYNLLGDHFHPILILLGPVFRLFPSGLTLLILQNLLFAWSSVPITRLASQKFGAGWGAALGVSYALSWGLLEAIAAQFHEIAFAVPLLAFGLVHWIEGRKRAYIEIGLLAFVKEDLGLTVAAFGFVMLLSTWGQAAPRRSFASLKKSLTSRQARNGWLMICWGFFWFVASIWIILPLLNPGGVWDYTGRLSETSFFAPAEKYVTLALLLASAGIIGIRSPLMLLMIPTLLWRFAGNVPYYWGWEWHYSAILMPIAAVSLIDGLSSSSSLKIPPRTLGALGISLSLLTSLAMAWTGPVGSYVRGNYYVLDQRAGEGAVNAVRDNARVVSDFRMLAYLVPGNTLYWEGTVGDATVDTAVISPGHSAHSQHPEEWASKKFGGTWKIVYDQSGFTVLERIDLLTQ</sequence>
<keyword evidence="1" id="KW-0812">Transmembrane</keyword>
<feature type="transmembrane region" description="Helical" evidence="1">
    <location>
        <begin position="233"/>
        <end position="258"/>
    </location>
</feature>
<dbReference type="AlphaFoldDB" id="A0A2V1K9Z6"/>
<accession>A0A2V1K9Z6</accession>
<evidence type="ECO:0000313" key="3">
    <source>
        <dbReference type="Proteomes" id="UP000245283"/>
    </source>
</evidence>
<dbReference type="Pfam" id="PF09852">
    <property type="entry name" value="DUF2079"/>
    <property type="match status" value="1"/>
</dbReference>
<feature type="transmembrane region" description="Helical" evidence="1">
    <location>
        <begin position="129"/>
        <end position="148"/>
    </location>
</feature>
<feature type="transmembrane region" description="Helical" evidence="1">
    <location>
        <begin position="279"/>
        <end position="302"/>
    </location>
</feature>
<dbReference type="InterPro" id="IPR018650">
    <property type="entry name" value="STSV1_Orf64"/>
</dbReference>
<feature type="transmembrane region" description="Helical" evidence="1">
    <location>
        <begin position="322"/>
        <end position="341"/>
    </location>
</feature>